<evidence type="ECO:0000256" key="1">
    <source>
        <dbReference type="SAM" id="MobiDB-lite"/>
    </source>
</evidence>
<keyword evidence="3" id="KW-1185">Reference proteome</keyword>
<evidence type="ECO:0000313" key="2">
    <source>
        <dbReference type="EMBL" id="PWN94665.1"/>
    </source>
</evidence>
<dbReference type="RefSeq" id="XP_025594944.1">
    <property type="nucleotide sequence ID" value="XM_025739298.1"/>
</dbReference>
<dbReference type="Proteomes" id="UP000245946">
    <property type="component" value="Unassembled WGS sequence"/>
</dbReference>
<gene>
    <name evidence="2" type="ORF">FA09DRAFT_172131</name>
</gene>
<feature type="region of interest" description="Disordered" evidence="1">
    <location>
        <begin position="305"/>
        <end position="333"/>
    </location>
</feature>
<accession>A0A316Z3B4</accession>
<evidence type="ECO:0000313" key="3">
    <source>
        <dbReference type="Proteomes" id="UP000245946"/>
    </source>
</evidence>
<organism evidence="2 3">
    <name type="scientific">Tilletiopsis washingtonensis</name>
    <dbReference type="NCBI Taxonomy" id="58919"/>
    <lineage>
        <taxon>Eukaryota</taxon>
        <taxon>Fungi</taxon>
        <taxon>Dikarya</taxon>
        <taxon>Basidiomycota</taxon>
        <taxon>Ustilaginomycotina</taxon>
        <taxon>Exobasidiomycetes</taxon>
        <taxon>Entylomatales</taxon>
        <taxon>Entylomatales incertae sedis</taxon>
        <taxon>Tilletiopsis</taxon>
    </lineage>
</organism>
<feature type="region of interest" description="Disordered" evidence="1">
    <location>
        <begin position="458"/>
        <end position="477"/>
    </location>
</feature>
<dbReference type="GeneID" id="37266844"/>
<reference evidence="2 3" key="1">
    <citation type="journal article" date="2018" name="Mol. Biol. Evol.">
        <title>Broad Genomic Sampling Reveals a Smut Pathogenic Ancestry of the Fungal Clade Ustilaginomycotina.</title>
        <authorList>
            <person name="Kijpornyongpan T."/>
            <person name="Mondo S.J."/>
            <person name="Barry K."/>
            <person name="Sandor L."/>
            <person name="Lee J."/>
            <person name="Lipzen A."/>
            <person name="Pangilinan J."/>
            <person name="LaButti K."/>
            <person name="Hainaut M."/>
            <person name="Henrissat B."/>
            <person name="Grigoriev I.V."/>
            <person name="Spatafora J.W."/>
            <person name="Aime M.C."/>
        </authorList>
    </citation>
    <scope>NUCLEOTIDE SEQUENCE [LARGE SCALE GENOMIC DNA]</scope>
    <source>
        <strain evidence="2 3">MCA 4186</strain>
    </source>
</reference>
<dbReference type="AlphaFoldDB" id="A0A316Z3B4"/>
<proteinExistence type="predicted"/>
<dbReference type="EMBL" id="KZ819310">
    <property type="protein sequence ID" value="PWN94665.1"/>
    <property type="molecule type" value="Genomic_DNA"/>
</dbReference>
<sequence>MQMSFLAIEAACSSRLSRAVAAVPSATKEELRTVWRRPTGSAGRHEACIEVPLRQAHGATLRDAPRQTVALARAARDGPPTQARRRRRHSAMALHLSGRRLAMRFCRGRDCGATCEVPPAAGARRERTWTRARPAERPGDELVESISSGRLLCAACVCMQMQRSAQAPSHGKPHDRKLLFAARLVGPRGVAKPEAVRSPLRLLLRRCICDEPAASCRRAKDAGSAAAQRAVHGWRHAAADAAGPRAQRCLERRLKAVSSRAPRLRLHLGTDAARSLQRVCGRCCSTPRHQLAAGRDASALRHAERRGVAAQHGTAAGTPSRWPGCSSLRRRSSLGAPPGAAPLLLAAAHAVRCMPTSLHEIGRRRAPPFAHSKSIIASCMTVRHPQRSLAGRREISASPASDAAAAAPRHACVRRLAAGEQTSQDDRADLGELLCGAPESASEVVHAVWSLPWRASGDEQRDASVGTPWSRAPTPQPPLPPPLAATRLGLHPAPCHGLLLLCA</sequence>
<name>A0A316Z3B4_9BASI</name>
<protein>
    <submittedName>
        <fullName evidence="2">Uncharacterized protein</fullName>
    </submittedName>
</protein>